<sequence length="26" mass="2688">SLLVPGKAVNRHGRRGSAIGIGTIEE</sequence>
<feature type="non-terminal residue" evidence="1">
    <location>
        <position position="26"/>
    </location>
</feature>
<organism evidence="1 2">
    <name type="scientific">Xenopus laevis</name>
    <name type="common">African clawed frog</name>
    <dbReference type="NCBI Taxonomy" id="8355"/>
    <lineage>
        <taxon>Eukaryota</taxon>
        <taxon>Metazoa</taxon>
        <taxon>Chordata</taxon>
        <taxon>Craniata</taxon>
        <taxon>Vertebrata</taxon>
        <taxon>Euteleostomi</taxon>
        <taxon>Amphibia</taxon>
        <taxon>Batrachia</taxon>
        <taxon>Anura</taxon>
        <taxon>Pipoidea</taxon>
        <taxon>Pipidae</taxon>
        <taxon>Xenopodinae</taxon>
        <taxon>Xenopus</taxon>
        <taxon>Xenopus</taxon>
    </lineage>
</organism>
<gene>
    <name evidence="1" type="ORF">XELAEV_180363658mg</name>
</gene>
<evidence type="ECO:0000313" key="1">
    <source>
        <dbReference type="EMBL" id="OCT73385.1"/>
    </source>
</evidence>
<dbReference type="EMBL" id="CM004478">
    <property type="protein sequence ID" value="OCT73385.1"/>
    <property type="molecule type" value="Genomic_DNA"/>
</dbReference>
<feature type="non-terminal residue" evidence="1">
    <location>
        <position position="1"/>
    </location>
</feature>
<protein>
    <submittedName>
        <fullName evidence="1">Uncharacterized protein</fullName>
    </submittedName>
</protein>
<name>A0A974HCY5_XENLA</name>
<reference evidence="2" key="1">
    <citation type="journal article" date="2016" name="Nature">
        <title>Genome evolution in the allotetraploid frog Xenopus laevis.</title>
        <authorList>
            <person name="Session A.M."/>
            <person name="Uno Y."/>
            <person name="Kwon T."/>
            <person name="Chapman J.A."/>
            <person name="Toyoda A."/>
            <person name="Takahashi S."/>
            <person name="Fukui A."/>
            <person name="Hikosaka A."/>
            <person name="Suzuki A."/>
            <person name="Kondo M."/>
            <person name="van Heeringen S.J."/>
            <person name="Quigley I."/>
            <person name="Heinz S."/>
            <person name="Ogino H."/>
            <person name="Ochi H."/>
            <person name="Hellsten U."/>
            <person name="Lyons J.B."/>
            <person name="Simakov O."/>
            <person name="Putnam N."/>
            <person name="Stites J."/>
            <person name="Kuroki Y."/>
            <person name="Tanaka T."/>
            <person name="Michiue T."/>
            <person name="Watanabe M."/>
            <person name="Bogdanovic O."/>
            <person name="Lister R."/>
            <person name="Georgiou G."/>
            <person name="Paranjpe S.S."/>
            <person name="van Kruijsbergen I."/>
            <person name="Shu S."/>
            <person name="Carlson J."/>
            <person name="Kinoshita T."/>
            <person name="Ohta Y."/>
            <person name="Mawaribuchi S."/>
            <person name="Jenkins J."/>
            <person name="Grimwood J."/>
            <person name="Schmutz J."/>
            <person name="Mitros T."/>
            <person name="Mozaffari S.V."/>
            <person name="Suzuki Y."/>
            <person name="Haramoto Y."/>
            <person name="Yamamoto T.S."/>
            <person name="Takagi C."/>
            <person name="Heald R."/>
            <person name="Miller K."/>
            <person name="Haudenschild C."/>
            <person name="Kitzman J."/>
            <person name="Nakayama T."/>
            <person name="Izutsu Y."/>
            <person name="Robert J."/>
            <person name="Fortriede J."/>
            <person name="Burns K."/>
            <person name="Lotay V."/>
            <person name="Karimi K."/>
            <person name="Yasuoka Y."/>
            <person name="Dichmann D.S."/>
            <person name="Flajnik M.F."/>
            <person name="Houston D.W."/>
            <person name="Shendure J."/>
            <person name="DuPasquier L."/>
            <person name="Vize P.D."/>
            <person name="Zorn A.M."/>
            <person name="Ito M."/>
            <person name="Marcotte E.M."/>
            <person name="Wallingford J.B."/>
            <person name="Ito Y."/>
            <person name="Asashima M."/>
            <person name="Ueno N."/>
            <person name="Matsuda Y."/>
            <person name="Veenstra G.J."/>
            <person name="Fujiyama A."/>
            <person name="Harland R.M."/>
            <person name="Taira M."/>
            <person name="Rokhsar D.S."/>
        </authorList>
    </citation>
    <scope>NUCLEOTIDE SEQUENCE [LARGE SCALE GENOMIC DNA]</scope>
    <source>
        <strain evidence="2">J</strain>
    </source>
</reference>
<proteinExistence type="predicted"/>
<evidence type="ECO:0000313" key="2">
    <source>
        <dbReference type="Proteomes" id="UP000694892"/>
    </source>
</evidence>
<dbReference type="Proteomes" id="UP000694892">
    <property type="component" value="Chromosome 7L"/>
</dbReference>
<dbReference type="AlphaFoldDB" id="A0A974HCY5"/>
<accession>A0A974HCY5</accession>